<evidence type="ECO:0000313" key="1">
    <source>
        <dbReference type="EMBL" id="KAH7833218.1"/>
    </source>
</evidence>
<reference evidence="1 2" key="1">
    <citation type="journal article" date="2021" name="Hortic Res">
        <title>High-quality reference genome and annotation aids understanding of berry development for evergreen blueberry (Vaccinium darrowii).</title>
        <authorList>
            <person name="Yu J."/>
            <person name="Hulse-Kemp A.M."/>
            <person name="Babiker E."/>
            <person name="Staton M."/>
        </authorList>
    </citation>
    <scope>NUCLEOTIDE SEQUENCE [LARGE SCALE GENOMIC DNA]</scope>
    <source>
        <strain evidence="2">cv. NJ 8807/NJ 8810</strain>
        <tissue evidence="1">Young leaf</tissue>
    </source>
</reference>
<name>A0ACB7WXY4_9ERIC</name>
<evidence type="ECO:0000313" key="2">
    <source>
        <dbReference type="Proteomes" id="UP000828048"/>
    </source>
</evidence>
<keyword evidence="2" id="KW-1185">Reference proteome</keyword>
<comment type="caution">
    <text evidence="1">The sequence shown here is derived from an EMBL/GenBank/DDBJ whole genome shotgun (WGS) entry which is preliminary data.</text>
</comment>
<accession>A0ACB7WXY4</accession>
<protein>
    <submittedName>
        <fullName evidence="1">Uncharacterized protein</fullName>
    </submittedName>
</protein>
<dbReference type="EMBL" id="CM037152">
    <property type="protein sequence ID" value="KAH7833218.1"/>
    <property type="molecule type" value="Genomic_DNA"/>
</dbReference>
<gene>
    <name evidence="1" type="ORF">Vadar_004183</name>
</gene>
<sequence length="440" mass="48540">MTRGPNSAAKKAWVRPPAPRKGWTYWVSDEAKHFCEKTLGKKGIKLCERDVLVHELESIGLRTQFTARGWLGACSGYVSSHPIMVKEFLSNIVSRDCDAHTFTSRTRGKDIVFSVHTIREMLDLPIVEHPQWPLPSDVVPAPTEFVREITGGVYKELQQIKTGHMTPQYRILFKVLCSFIEPSAHTSDVTIAQAYLLYGVGRGYSFDLATKMWSDVFDYVNHPRGTSSIPFASFITRFLIAHEVHITVGEPKVELPPPICYQTLSHSNSQVTLPERHLIPASPPTPNYPRITPTFPPLYAPPEFKLPWDTLPSPSTSAPASSSVPPTPLDNNLLDFLKTEFASLHNKIDVTAAAILALGVHLSAIESRLGGLDFCAHVRETIVSEMTKSLDALAGCTRSYVSNYGTAPVVEVDHANEANGEDSNDEDDDVDGGDTNEGCD</sequence>
<organism evidence="1 2">
    <name type="scientific">Vaccinium darrowii</name>
    <dbReference type="NCBI Taxonomy" id="229202"/>
    <lineage>
        <taxon>Eukaryota</taxon>
        <taxon>Viridiplantae</taxon>
        <taxon>Streptophyta</taxon>
        <taxon>Embryophyta</taxon>
        <taxon>Tracheophyta</taxon>
        <taxon>Spermatophyta</taxon>
        <taxon>Magnoliopsida</taxon>
        <taxon>eudicotyledons</taxon>
        <taxon>Gunneridae</taxon>
        <taxon>Pentapetalae</taxon>
        <taxon>asterids</taxon>
        <taxon>Ericales</taxon>
        <taxon>Ericaceae</taxon>
        <taxon>Vaccinioideae</taxon>
        <taxon>Vaccinieae</taxon>
        <taxon>Vaccinium</taxon>
    </lineage>
</organism>
<proteinExistence type="predicted"/>
<dbReference type="Proteomes" id="UP000828048">
    <property type="component" value="Chromosome 2"/>
</dbReference>